<gene>
    <name evidence="10" type="ORF">MCHLO_02594</name>
</gene>
<evidence type="ECO:0000256" key="6">
    <source>
        <dbReference type="ARBA" id="ARBA00023004"/>
    </source>
</evidence>
<keyword evidence="9" id="KW-0812">Transmembrane</keyword>
<dbReference type="Pfam" id="PF00067">
    <property type="entry name" value="p450"/>
    <property type="match status" value="1"/>
</dbReference>
<proteinExistence type="inferred from homology"/>
<evidence type="ECO:0000313" key="11">
    <source>
        <dbReference type="Proteomes" id="UP000815677"/>
    </source>
</evidence>
<keyword evidence="9" id="KW-0472">Membrane</keyword>
<protein>
    <submittedName>
        <fullName evidence="10">Cytochrome P450</fullName>
    </submittedName>
</protein>
<organism evidence="10 11">
    <name type="scientific">Mycena chlorophos</name>
    <name type="common">Agaric fungus</name>
    <name type="synonym">Agaricus chlorophos</name>
    <dbReference type="NCBI Taxonomy" id="658473"/>
    <lineage>
        <taxon>Eukaryota</taxon>
        <taxon>Fungi</taxon>
        <taxon>Dikarya</taxon>
        <taxon>Basidiomycota</taxon>
        <taxon>Agaricomycotina</taxon>
        <taxon>Agaricomycetes</taxon>
        <taxon>Agaricomycetidae</taxon>
        <taxon>Agaricales</taxon>
        <taxon>Marasmiineae</taxon>
        <taxon>Mycenaceae</taxon>
        <taxon>Mycena</taxon>
    </lineage>
</organism>
<dbReference type="InterPro" id="IPR017972">
    <property type="entry name" value="Cyt_P450_CS"/>
</dbReference>
<feature type="transmembrane region" description="Helical" evidence="9">
    <location>
        <begin position="39"/>
        <end position="60"/>
    </location>
</feature>
<dbReference type="PANTHER" id="PTHR24287:SF1">
    <property type="entry name" value="P450, PUTATIVE (EUROFUNG)-RELATED"/>
    <property type="match status" value="1"/>
</dbReference>
<evidence type="ECO:0000256" key="8">
    <source>
        <dbReference type="RuleBase" id="RU000461"/>
    </source>
</evidence>
<keyword evidence="7 8" id="KW-0503">Monooxygenase</keyword>
<dbReference type="PRINTS" id="PR00463">
    <property type="entry name" value="EP450I"/>
</dbReference>
<dbReference type="InterPro" id="IPR047146">
    <property type="entry name" value="Cyt_P450_E_CYP52_fungi"/>
</dbReference>
<dbReference type="Gene3D" id="1.10.630.10">
    <property type="entry name" value="Cytochrome P450"/>
    <property type="match status" value="1"/>
</dbReference>
<dbReference type="CDD" id="cd11063">
    <property type="entry name" value="CYP52"/>
    <property type="match status" value="1"/>
</dbReference>
<dbReference type="EMBL" id="DF840525">
    <property type="protein sequence ID" value="GAT44996.1"/>
    <property type="molecule type" value="Genomic_DNA"/>
</dbReference>
<keyword evidence="3 8" id="KW-0349">Heme</keyword>
<evidence type="ECO:0000256" key="3">
    <source>
        <dbReference type="ARBA" id="ARBA00022617"/>
    </source>
</evidence>
<dbReference type="InterPro" id="IPR036396">
    <property type="entry name" value="Cyt_P450_sf"/>
</dbReference>
<dbReference type="InterPro" id="IPR001128">
    <property type="entry name" value="Cyt_P450"/>
</dbReference>
<keyword evidence="9" id="KW-1133">Transmembrane helix</keyword>
<dbReference type="PANTHER" id="PTHR24287">
    <property type="entry name" value="P450, PUTATIVE (EUROFUNG)-RELATED"/>
    <property type="match status" value="1"/>
</dbReference>
<evidence type="ECO:0000256" key="5">
    <source>
        <dbReference type="ARBA" id="ARBA00023002"/>
    </source>
</evidence>
<accession>A0ABQ0L562</accession>
<evidence type="ECO:0000256" key="7">
    <source>
        <dbReference type="ARBA" id="ARBA00023033"/>
    </source>
</evidence>
<evidence type="ECO:0000256" key="9">
    <source>
        <dbReference type="SAM" id="Phobius"/>
    </source>
</evidence>
<keyword evidence="5 8" id="KW-0560">Oxidoreductase</keyword>
<keyword evidence="6 8" id="KW-0408">Iron</keyword>
<evidence type="ECO:0000256" key="4">
    <source>
        <dbReference type="ARBA" id="ARBA00022723"/>
    </source>
</evidence>
<keyword evidence="4 8" id="KW-0479">Metal-binding</keyword>
<name>A0ABQ0L562_MYCCL</name>
<dbReference type="SUPFAM" id="SSF48264">
    <property type="entry name" value="Cytochrome P450"/>
    <property type="match status" value="1"/>
</dbReference>
<reference evidence="10" key="1">
    <citation type="submission" date="2014-09" db="EMBL/GenBank/DDBJ databases">
        <title>Genome sequence of the luminous mushroom Mycena chlorophos for searching fungal bioluminescence genes.</title>
        <authorList>
            <person name="Tanaka Y."/>
            <person name="Kasuga D."/>
            <person name="Oba Y."/>
            <person name="Hase S."/>
            <person name="Sato K."/>
            <person name="Oba Y."/>
            <person name="Sakakibara Y."/>
        </authorList>
    </citation>
    <scope>NUCLEOTIDE SEQUENCE</scope>
</reference>
<comment type="cofactor">
    <cofactor evidence="1">
        <name>heme</name>
        <dbReference type="ChEBI" id="CHEBI:30413"/>
    </cofactor>
</comment>
<dbReference type="PROSITE" id="PS00086">
    <property type="entry name" value="CYTOCHROME_P450"/>
    <property type="match status" value="1"/>
</dbReference>
<dbReference type="InterPro" id="IPR002401">
    <property type="entry name" value="Cyt_P450_E_grp-I"/>
</dbReference>
<keyword evidence="11" id="KW-1185">Reference proteome</keyword>
<dbReference type="PRINTS" id="PR00385">
    <property type="entry name" value="P450"/>
</dbReference>
<evidence type="ECO:0000256" key="2">
    <source>
        <dbReference type="ARBA" id="ARBA00010617"/>
    </source>
</evidence>
<dbReference type="Proteomes" id="UP000815677">
    <property type="component" value="Unassembled WGS sequence"/>
</dbReference>
<sequence length="601" mass="67531">MSLPPGVVYLARRIPWLAGPPLATYLAKLASQHAAGIIIPRWATVLACVLSGPVVLLLSVQVRQWRLRRKAAAQGAVLAPSAPGTWGGLRVLFMNFDDMYPAEGVVALTQLLGHTFTSALFFQDQLYTSDPENIKTILATDFPSFEKGADFRGVMAPLLGTGVFAADGDLWRFHRQMTRPFFHRARISDFALFDEHATHALALCKARLEEGYAVDMQDLVGRFTMDTATAFLFGRDVKSLDEGLPYPHYVQQSTMGSSGDGEAHGFATAFQEAQLVTALRMRLGANWPLAEFWVDKLQKPLAVVRAFLDPILEEAIERKKAKGDEGVLKDEKGTEVEREVEEGESLLDHLVNYTEDRTILRDEILNISVAGRDTTASLLTYVVYMLAEHPDMLNKLRDEIMRTVGPTRAPTMDDFRDMRYLRAVLNETLRLYPPVPFNMRYSSKAALFRSDGAGDKPIYVPAGMRIPYSTLVMQRRKNLWGPDALEFDPERFLDERVGKYLTPNPFIFLPFNAGPRICLGQQFAYHESSFFLVRLLQTFPAGNITLDANAQPPHGRPPAVWQNTKTPLGEERAWWGLVSREKVRPKSHLTLYVKGGLWVRM</sequence>
<evidence type="ECO:0000313" key="10">
    <source>
        <dbReference type="EMBL" id="GAT44996.1"/>
    </source>
</evidence>
<comment type="similarity">
    <text evidence="2 8">Belongs to the cytochrome P450 family.</text>
</comment>
<evidence type="ECO:0000256" key="1">
    <source>
        <dbReference type="ARBA" id="ARBA00001971"/>
    </source>
</evidence>